<evidence type="ECO:0000313" key="1">
    <source>
        <dbReference type="EMBL" id="MBU3065147.1"/>
    </source>
</evidence>
<evidence type="ECO:0000313" key="2">
    <source>
        <dbReference type="Proteomes" id="UP000733379"/>
    </source>
</evidence>
<dbReference type="RefSeq" id="WP_215920972.1">
    <property type="nucleotide sequence ID" value="NZ_JAHKNI010000009.1"/>
</dbReference>
<organism evidence="1 2">
    <name type="scientific">Nocardia albiluteola</name>
    <dbReference type="NCBI Taxonomy" id="2842303"/>
    <lineage>
        <taxon>Bacteria</taxon>
        <taxon>Bacillati</taxon>
        <taxon>Actinomycetota</taxon>
        <taxon>Actinomycetes</taxon>
        <taxon>Mycobacteriales</taxon>
        <taxon>Nocardiaceae</taxon>
        <taxon>Nocardia</taxon>
    </lineage>
</organism>
<protein>
    <recommendedName>
        <fullName evidence="3">Ig-like domain-containing protein</fullName>
    </recommendedName>
</protein>
<dbReference type="Proteomes" id="UP000733379">
    <property type="component" value="Unassembled WGS sequence"/>
</dbReference>
<keyword evidence="2" id="KW-1185">Reference proteome</keyword>
<dbReference type="EMBL" id="JAHKNI010000009">
    <property type="protein sequence ID" value="MBU3065147.1"/>
    <property type="molecule type" value="Genomic_DNA"/>
</dbReference>
<accession>A0ABS6B4C1</accession>
<proteinExistence type="predicted"/>
<comment type="caution">
    <text evidence="1">The sequence shown here is derived from an EMBL/GenBank/DDBJ whole genome shotgun (WGS) entry which is preliminary data.</text>
</comment>
<evidence type="ECO:0008006" key="3">
    <source>
        <dbReference type="Google" id="ProtNLM"/>
    </source>
</evidence>
<name>A0ABS6B4C1_9NOCA</name>
<sequence>MAGTVAVFGALLVTPPLITHSVALPTPKAIMTCRESGTVSWAAPGIGNGPATVKWNAEIDFTGCTGPAVDEKRPTPVHVSESGTEFVSCDGDVSVHTGAGKVTWSDRSTSEVSAGVNVQSKSAGQGHGAFPITIRTGNYANHTATDDDTVAAASGQSCPGLTEAALTGTLSIF</sequence>
<reference evidence="1 2" key="1">
    <citation type="submission" date="2021-06" db="EMBL/GenBank/DDBJ databases">
        <title>Actinomycetes sequencing.</title>
        <authorList>
            <person name="Shan Q."/>
        </authorList>
    </citation>
    <scope>NUCLEOTIDE SEQUENCE [LARGE SCALE GENOMIC DNA]</scope>
    <source>
        <strain evidence="1 2">NEAU-G5</strain>
    </source>
</reference>
<gene>
    <name evidence="1" type="ORF">KO481_26910</name>
</gene>